<evidence type="ECO:0000256" key="1">
    <source>
        <dbReference type="ARBA" id="ARBA00009437"/>
    </source>
</evidence>
<feature type="domain" description="HTH lysR-type" evidence="5">
    <location>
        <begin position="5"/>
        <end position="62"/>
    </location>
</feature>
<dbReference type="PANTHER" id="PTHR30579:SF7">
    <property type="entry name" value="HTH-TYPE TRANSCRIPTIONAL REGULATOR LRHA-RELATED"/>
    <property type="match status" value="1"/>
</dbReference>
<dbReference type="SUPFAM" id="SSF46785">
    <property type="entry name" value="Winged helix' DNA-binding domain"/>
    <property type="match status" value="1"/>
</dbReference>
<keyword evidence="3" id="KW-0238">DNA-binding</keyword>
<dbReference type="RefSeq" id="WP_306102636.1">
    <property type="nucleotide sequence ID" value="NZ_CP120983.1"/>
</dbReference>
<keyword evidence="7" id="KW-1185">Reference proteome</keyword>
<evidence type="ECO:0000313" key="7">
    <source>
        <dbReference type="Proteomes" id="UP001224433"/>
    </source>
</evidence>
<proteinExistence type="inferred from homology"/>
<dbReference type="InterPro" id="IPR000847">
    <property type="entry name" value="LysR_HTH_N"/>
</dbReference>
<dbReference type="Pfam" id="PF00126">
    <property type="entry name" value="HTH_1"/>
    <property type="match status" value="1"/>
</dbReference>
<dbReference type="Pfam" id="PF03466">
    <property type="entry name" value="LysR_substrate"/>
    <property type="match status" value="1"/>
</dbReference>
<dbReference type="EMBL" id="CP120983">
    <property type="protein sequence ID" value="WLQ62187.1"/>
    <property type="molecule type" value="Genomic_DNA"/>
</dbReference>
<dbReference type="Gene3D" id="3.40.190.10">
    <property type="entry name" value="Periplasmic binding protein-like II"/>
    <property type="match status" value="2"/>
</dbReference>
<sequence length="303" mass="31700">MVPVFDIVALRSLVAVADRGGFHRAAESLSLSQSAVSQHVRRLEKALGRPVVERAGRATRFTEAGSLLLDEARRILGVHDEAARRLLGSEPATIVIGSTEHAADQILPRITAAVHHTHPNCRVRFRIDRSARLVDAVDRRSVDLAVYVTEAASTEGMQVGGLPLSWYAAPGWTPPPAPAPLPLVAVEAPCAIRRRALDVLGTHGIPASVVCDAGYLAGVLDATRAGLGVALLASVGRGPDGLVEYAGLPRPPAIRMSAHARPGADPAMVMHAVEAIRSLLVELDVSGAGADDGLPLPQVTAAP</sequence>
<dbReference type="PANTHER" id="PTHR30579">
    <property type="entry name" value="TRANSCRIPTIONAL REGULATOR"/>
    <property type="match status" value="1"/>
</dbReference>
<dbReference type="Gene3D" id="1.10.10.10">
    <property type="entry name" value="Winged helix-like DNA-binding domain superfamily/Winged helix DNA-binding domain"/>
    <property type="match status" value="1"/>
</dbReference>
<dbReference type="InterPro" id="IPR050176">
    <property type="entry name" value="LTTR"/>
</dbReference>
<evidence type="ECO:0000256" key="2">
    <source>
        <dbReference type="ARBA" id="ARBA00023015"/>
    </source>
</evidence>
<dbReference type="SUPFAM" id="SSF53850">
    <property type="entry name" value="Periplasmic binding protein-like II"/>
    <property type="match status" value="1"/>
</dbReference>
<gene>
    <name evidence="6" type="ORF">P8A20_00670</name>
</gene>
<keyword evidence="2" id="KW-0805">Transcription regulation</keyword>
<dbReference type="PROSITE" id="PS50931">
    <property type="entry name" value="HTH_LYSR"/>
    <property type="match status" value="1"/>
</dbReference>
<accession>A0ABY9J7U9</accession>
<dbReference type="PRINTS" id="PR00039">
    <property type="entry name" value="HTHLYSR"/>
</dbReference>
<protein>
    <submittedName>
        <fullName evidence="6">LysR substrate-binding domain-containing protein</fullName>
    </submittedName>
</protein>
<dbReference type="InterPro" id="IPR036390">
    <property type="entry name" value="WH_DNA-bd_sf"/>
</dbReference>
<dbReference type="Proteomes" id="UP001224433">
    <property type="component" value="Chromosome"/>
</dbReference>
<evidence type="ECO:0000256" key="3">
    <source>
        <dbReference type="ARBA" id="ARBA00023125"/>
    </source>
</evidence>
<name>A0ABY9J7U9_9ACTN</name>
<evidence type="ECO:0000259" key="5">
    <source>
        <dbReference type="PROSITE" id="PS50931"/>
    </source>
</evidence>
<reference evidence="6 7" key="1">
    <citation type="submission" date="2023-03" db="EMBL/GenBank/DDBJ databases">
        <title>Isolation and description of six Streptomyces strains from soil environments, able to metabolize different microbial glucans.</title>
        <authorList>
            <person name="Widen T."/>
            <person name="Larsbrink J."/>
        </authorList>
    </citation>
    <scope>NUCLEOTIDE SEQUENCE [LARGE SCALE GENOMIC DNA]</scope>
    <source>
        <strain evidence="6 7">Alt3</strain>
    </source>
</reference>
<dbReference type="InterPro" id="IPR036388">
    <property type="entry name" value="WH-like_DNA-bd_sf"/>
</dbReference>
<keyword evidence="4" id="KW-0804">Transcription</keyword>
<evidence type="ECO:0000313" key="6">
    <source>
        <dbReference type="EMBL" id="WLQ62187.1"/>
    </source>
</evidence>
<dbReference type="InterPro" id="IPR005119">
    <property type="entry name" value="LysR_subst-bd"/>
</dbReference>
<evidence type="ECO:0000256" key="4">
    <source>
        <dbReference type="ARBA" id="ARBA00023163"/>
    </source>
</evidence>
<organism evidence="6 7">
    <name type="scientific">Streptomyces glycanivorans</name>
    <dbReference type="NCBI Taxonomy" id="3033808"/>
    <lineage>
        <taxon>Bacteria</taxon>
        <taxon>Bacillati</taxon>
        <taxon>Actinomycetota</taxon>
        <taxon>Actinomycetes</taxon>
        <taxon>Kitasatosporales</taxon>
        <taxon>Streptomycetaceae</taxon>
        <taxon>Streptomyces</taxon>
    </lineage>
</organism>
<comment type="similarity">
    <text evidence="1">Belongs to the LysR transcriptional regulatory family.</text>
</comment>